<feature type="domain" description="HD-GYP" evidence="1">
    <location>
        <begin position="219"/>
        <end position="414"/>
    </location>
</feature>
<protein>
    <submittedName>
        <fullName evidence="2">Cyclic di-GMP phosphodiesterase response regulator RpfG</fullName>
        <ecNumber evidence="2">3.1.4.52</ecNumber>
    </submittedName>
</protein>
<evidence type="ECO:0000313" key="2">
    <source>
        <dbReference type="EMBL" id="VYU37109.1"/>
    </source>
</evidence>
<dbReference type="RefSeq" id="WP_156561422.1">
    <property type="nucleotide sequence ID" value="NZ_CACRTV010000051.1"/>
</dbReference>
<keyword evidence="2" id="KW-0378">Hydrolase</keyword>
<dbReference type="SUPFAM" id="SSF109604">
    <property type="entry name" value="HD-domain/PDEase-like"/>
    <property type="match status" value="2"/>
</dbReference>
<dbReference type="EMBL" id="CACRTV010000051">
    <property type="protein sequence ID" value="VYU37109.1"/>
    <property type="molecule type" value="Genomic_DNA"/>
</dbReference>
<organism evidence="2">
    <name type="scientific">Clostridium paraputrificum</name>
    <dbReference type="NCBI Taxonomy" id="29363"/>
    <lineage>
        <taxon>Bacteria</taxon>
        <taxon>Bacillati</taxon>
        <taxon>Bacillota</taxon>
        <taxon>Clostridia</taxon>
        <taxon>Eubacteriales</taxon>
        <taxon>Clostridiaceae</taxon>
        <taxon>Clostridium</taxon>
    </lineage>
</organism>
<dbReference type="InterPro" id="IPR003607">
    <property type="entry name" value="HD/PDEase_dom"/>
</dbReference>
<dbReference type="Gene3D" id="1.10.3210.10">
    <property type="entry name" value="Hypothetical protein af1432"/>
    <property type="match status" value="2"/>
</dbReference>
<dbReference type="CDD" id="cd00077">
    <property type="entry name" value="HDc"/>
    <property type="match status" value="1"/>
</dbReference>
<sequence>MKEILLKDVITIVHKTINSIDNRLLEHGEQVAYIMMNLLKERDTNDENEIIDLCIVSLFHDIGIYKISEVRRLLSIDCYYSCNNKLNNVEEVTDLLSVDSLSPFDHAIYGSLFIKYFSPLSKLYKVVLGHHFTYKYIKFKNIDVPKEAIMLGLADYFSVLVLNNKELSNYEIKKMSNIYTLENVQLLLAAINKNDINTKLKDKSYKSELYDFLKNKRLKREEVFDYARMLAYAIDFRSEVTVKHSISVEAISYEIGKLMRLDEKILYKLKICGILHDIGKIAIPVHILEKDSRLTGEEFEVIKEHAIIGYDILSGLNIDDIRDIATLHHEKIDGSGYPFGLKGDELSTEIRVLSIADILSALVGRRSYKESFSKDRVIKILKEMCDNNKIDRDITNLVILNYDSILNMANIKSKKIMDIYLDIKKEHKDLRNIL</sequence>
<proteinExistence type="predicted"/>
<dbReference type="Pfam" id="PF13487">
    <property type="entry name" value="HD_5"/>
    <property type="match status" value="1"/>
</dbReference>
<dbReference type="PANTHER" id="PTHR43155:SF1">
    <property type="entry name" value="3'3'-CGAMP-SPECIFIC PHOSPHODIESTERASE 1"/>
    <property type="match status" value="1"/>
</dbReference>
<evidence type="ECO:0000259" key="1">
    <source>
        <dbReference type="PROSITE" id="PS51832"/>
    </source>
</evidence>
<dbReference type="PANTHER" id="PTHR43155">
    <property type="entry name" value="CYCLIC DI-GMP PHOSPHODIESTERASE PA4108-RELATED"/>
    <property type="match status" value="1"/>
</dbReference>
<dbReference type="EC" id="3.1.4.52" evidence="2"/>
<dbReference type="InterPro" id="IPR006675">
    <property type="entry name" value="HDIG_dom"/>
</dbReference>
<dbReference type="GO" id="GO:0071111">
    <property type="term" value="F:cyclic-guanylate-specific phosphodiesterase activity"/>
    <property type="evidence" value="ECO:0007669"/>
    <property type="project" value="UniProtKB-EC"/>
</dbReference>
<reference evidence="2" key="1">
    <citation type="submission" date="2019-11" db="EMBL/GenBank/DDBJ databases">
        <authorList>
            <person name="Feng L."/>
        </authorList>
    </citation>
    <scope>NUCLEOTIDE SEQUENCE</scope>
    <source>
        <strain evidence="2">CParaputrificumLFYP93</strain>
    </source>
</reference>
<name>A0A6N3EC15_9CLOT</name>
<dbReference type="NCBIfam" id="TIGR00277">
    <property type="entry name" value="HDIG"/>
    <property type="match status" value="1"/>
</dbReference>
<gene>
    <name evidence="2" type="primary">rpfG_2</name>
    <name evidence="2" type="ORF">CPLFYP93_02121</name>
</gene>
<dbReference type="AlphaFoldDB" id="A0A6N3EC15"/>
<dbReference type="PROSITE" id="PS51832">
    <property type="entry name" value="HD_GYP"/>
    <property type="match status" value="1"/>
</dbReference>
<accession>A0A6N3EC15</accession>
<dbReference type="SMART" id="SM00471">
    <property type="entry name" value="HDc"/>
    <property type="match status" value="2"/>
</dbReference>
<dbReference type="InterPro" id="IPR037522">
    <property type="entry name" value="HD_GYP_dom"/>
</dbReference>